<dbReference type="InterPro" id="IPR009061">
    <property type="entry name" value="DNA-bd_dom_put_sf"/>
</dbReference>
<feature type="compositionally biased region" description="Low complexity" evidence="1">
    <location>
        <begin position="371"/>
        <end position="380"/>
    </location>
</feature>
<evidence type="ECO:0000256" key="1">
    <source>
        <dbReference type="SAM" id="MobiDB-lite"/>
    </source>
</evidence>
<feature type="region of interest" description="Disordered" evidence="1">
    <location>
        <begin position="662"/>
        <end position="683"/>
    </location>
</feature>
<dbReference type="Ensembl" id="ENSXETT00000124031">
    <property type="protein sequence ID" value="ENSXETP00000109160"/>
    <property type="gene ID" value="ENSXETG00000007394"/>
</dbReference>
<dbReference type="InterPro" id="IPR037000">
    <property type="entry name" value="Ski_DNA-bd_sf"/>
</dbReference>
<feature type="domain" description="SKI/SNO/DAC" evidence="2">
    <location>
        <begin position="12"/>
        <end position="96"/>
    </location>
</feature>
<feature type="compositionally biased region" description="Low complexity" evidence="1">
    <location>
        <begin position="308"/>
        <end position="322"/>
    </location>
</feature>
<dbReference type="Ensembl" id="ENSXETT00000122132">
    <property type="protein sequence ID" value="ENSXETP00000119361"/>
    <property type="gene ID" value="ENSXETG00000007394"/>
</dbReference>
<organism evidence="3">
    <name type="scientific">Xenopus tropicalis</name>
    <name type="common">Western clawed frog</name>
    <name type="synonym">Silurana tropicalis</name>
    <dbReference type="NCBI Taxonomy" id="8364"/>
    <lineage>
        <taxon>Eukaryota</taxon>
        <taxon>Metazoa</taxon>
        <taxon>Chordata</taxon>
        <taxon>Craniata</taxon>
        <taxon>Vertebrata</taxon>
        <taxon>Euteleostomi</taxon>
        <taxon>Amphibia</taxon>
        <taxon>Batrachia</taxon>
        <taxon>Anura</taxon>
        <taxon>Pipoidea</taxon>
        <taxon>Pipidae</taxon>
        <taxon>Xenopodinae</taxon>
        <taxon>Xenopus</taxon>
        <taxon>Silurana</taxon>
    </lineage>
</organism>
<protein>
    <submittedName>
        <fullName evidence="3">SKI/DACH domain-containing 1</fullName>
    </submittedName>
</protein>
<dbReference type="GeneTree" id="ENSGT00940000153451"/>
<dbReference type="SUPFAM" id="SSF46955">
    <property type="entry name" value="Putative DNA-binding domain"/>
    <property type="match status" value="1"/>
</dbReference>
<dbReference type="PANTHER" id="PTHR23187">
    <property type="entry name" value="FLJ44216 PROTEIN-RELATED"/>
    <property type="match status" value="1"/>
</dbReference>
<dbReference type="PANTHER" id="PTHR23187:SF2">
    <property type="entry name" value="SKI_DACH DOMAIN-CONTAINING PROTEIN 1"/>
    <property type="match status" value="1"/>
</dbReference>
<evidence type="ECO:0000313" key="3">
    <source>
        <dbReference type="Ensembl" id="ENSXETP00000109160"/>
    </source>
</evidence>
<dbReference type="InParanoid" id="A0A803JMH7"/>
<dbReference type="Bgee" id="ENSXETG00000007394">
    <property type="expression patterns" value="Expressed in neurula embryo and 5 other cell types or tissues"/>
</dbReference>
<dbReference type="Gene3D" id="3.10.260.20">
    <property type="entry name" value="Ski"/>
    <property type="match status" value="1"/>
</dbReference>
<feature type="region of interest" description="Disordered" evidence="1">
    <location>
        <begin position="308"/>
        <end position="409"/>
    </location>
</feature>
<proteinExistence type="predicted"/>
<feature type="region of interest" description="Disordered" evidence="1">
    <location>
        <begin position="471"/>
        <end position="491"/>
    </location>
</feature>
<reference evidence="3" key="2">
    <citation type="submission" date="2021-03" db="UniProtKB">
        <authorList>
            <consortium name="Ensembl"/>
        </authorList>
    </citation>
    <scope>IDENTIFICATION</scope>
</reference>
<dbReference type="InterPro" id="IPR003380">
    <property type="entry name" value="SKI/SNO/DAC"/>
</dbReference>
<reference evidence="3" key="1">
    <citation type="journal article" date="2010" name="Science">
        <title>The genome of the Western clawed frog Xenopus tropicalis.</title>
        <authorList>
            <person name="Hellsten U."/>
            <person name="Harland R.M."/>
            <person name="Gilchrist M.J."/>
            <person name="Hendrix D."/>
            <person name="Jurka J."/>
            <person name="Kapitonov V."/>
            <person name="Ovcharenko I."/>
            <person name="Putnam N.H."/>
            <person name="Shu S."/>
            <person name="Taher L."/>
            <person name="Blitz I.L."/>
            <person name="Blumberg B."/>
            <person name="Dichmann D.S."/>
            <person name="Dubchak I."/>
            <person name="Amaya E."/>
            <person name="Detter J.C."/>
            <person name="Fletcher R."/>
            <person name="Gerhard D.S."/>
            <person name="Goodstein D."/>
            <person name="Graves T."/>
            <person name="Grigoriev I.V."/>
            <person name="Grimwood J."/>
            <person name="Kawashima T."/>
            <person name="Lindquist E."/>
            <person name="Lucas S.M."/>
            <person name="Mead P.E."/>
            <person name="Mitros T."/>
            <person name="Ogino H."/>
            <person name="Ohta Y."/>
            <person name="Poliakov A.V."/>
            <person name="Pollet N."/>
            <person name="Robert J."/>
            <person name="Salamov A."/>
            <person name="Sater A.K."/>
            <person name="Schmutz J."/>
            <person name="Terry A."/>
            <person name="Vize P.D."/>
            <person name="Warren W.C."/>
            <person name="Wells D."/>
            <person name="Wills A."/>
            <person name="Wilson R.K."/>
            <person name="Zimmerman L.B."/>
            <person name="Zorn A.M."/>
            <person name="Grainger R."/>
            <person name="Grammer T."/>
            <person name="Khokha M.K."/>
            <person name="Richardson P.M."/>
            <person name="Rokhsar D.S."/>
        </authorList>
    </citation>
    <scope>NUCLEOTIDE SEQUENCE [LARGE SCALE GENOMIC DNA]</scope>
    <source>
        <strain evidence="3">Nigerian</strain>
    </source>
</reference>
<dbReference type="InterPro" id="IPR027971">
    <property type="entry name" value="EPOP"/>
</dbReference>
<dbReference type="Xenbase" id="XB-GENE-976606">
    <property type="gene designation" value="skida1"/>
</dbReference>
<dbReference type="AlphaFoldDB" id="A0A803JMH7"/>
<name>A0A803JMH7_XENTR</name>
<sequence length="778" mass="85032">MGDLESGYEVVDGVKLGYLVIKGKQMFALSQVFTDLLKNIPRTTVHKRMDHLRVKKHQCDVEELRKLKAINSIAFHAAKCTLISREDVEALYTSCKTERVLKTKRRRLSRALATKDLREEPPSPDPYCSFWKEDKLWLGLNESAQPIKRKRFGAAAVEPDALPATDLPRFFSKYTGHSYPGIARIPGKSPLNYETAPIPGDCVAAFHSSLPYLRGVLCSKHPAYYYHSAIAQPKLACPTTYRHRRKRSSADARKLLLLPKSYRSKGTPVCLERIHLIHGFCSQHLGTLPPESSDSDSSCYSELAANDSDFGSSLSSSSNSGSSDEEEEDEEEGSLSESSELSSEEESTSDSDSSSASSQVSVESIRFRRTSFSSPAAKSPLAPPNPLSHFPRSPSPGAASRFGESKAAQCEIKSESQEEWCQQGWGAPAPSASCPSGLAEIRSDRACGAPLSLSGFPSNAKRTDLAINCVTQGGPSPSPKKNNDFPQQRTHREAKQCLQSTLTQCVENNTPAPGPATNCVSVSARTLQKSPQLPADLPTAPALSPSGSNGDLCTDFPYLHNVRIKTEDSSANDEYGASQHKLIYECNVAKDETDSDGGENKSQGGLLKAKEDSECTEQQTTSPNQLPPCTLAIPKPEEGDYKFGAKVRKNYRTLVLGKRALLQPSPGKPNLKSARSPRPQGKSDFCEGTLDRFTVTNRRKRLANNVASTLKRPFNFMANFPCPPSLIIGKDGDLLPAYSLNSTKDSCPPNKAHPIWKWQLGGSAIPLPPSHKFRKYHS</sequence>
<dbReference type="CDD" id="cd21082">
    <property type="entry name" value="DHD_SKIDA1"/>
    <property type="match status" value="1"/>
</dbReference>
<feature type="region of interest" description="Disordered" evidence="1">
    <location>
        <begin position="591"/>
        <end position="633"/>
    </location>
</feature>
<dbReference type="FunCoup" id="A0A803JMH7">
    <property type="interactions" value="370"/>
</dbReference>
<dbReference type="InterPro" id="IPR052119">
    <property type="entry name" value="ElonginBC-PRC2_ViralRestrict"/>
</dbReference>
<dbReference type="Pfam" id="PF15223">
    <property type="entry name" value="EPOP"/>
    <property type="match status" value="1"/>
</dbReference>
<feature type="compositionally biased region" description="Acidic residues" evidence="1">
    <location>
        <begin position="323"/>
        <end position="334"/>
    </location>
</feature>
<accession>A0A803JMH7</accession>
<dbReference type="Pfam" id="PF02437">
    <property type="entry name" value="Ski_Sno_DHD"/>
    <property type="match status" value="1"/>
</dbReference>
<gene>
    <name evidence="3" type="primary">skida1</name>
</gene>
<feature type="compositionally biased region" description="Low complexity" evidence="1">
    <location>
        <begin position="350"/>
        <end position="364"/>
    </location>
</feature>
<evidence type="ECO:0000259" key="2">
    <source>
        <dbReference type="Pfam" id="PF02437"/>
    </source>
</evidence>